<feature type="chain" id="PRO_5009678525" evidence="2">
    <location>
        <begin position="21"/>
        <end position="225"/>
    </location>
</feature>
<organism evidence="4 5">
    <name type="scientific">Devosia enhydra</name>
    <dbReference type="NCBI Taxonomy" id="665118"/>
    <lineage>
        <taxon>Bacteria</taxon>
        <taxon>Pseudomonadati</taxon>
        <taxon>Pseudomonadota</taxon>
        <taxon>Alphaproteobacteria</taxon>
        <taxon>Hyphomicrobiales</taxon>
        <taxon>Devosiaceae</taxon>
        <taxon>Devosia</taxon>
    </lineage>
</organism>
<dbReference type="Proteomes" id="UP000183447">
    <property type="component" value="Unassembled WGS sequence"/>
</dbReference>
<evidence type="ECO:0000313" key="5">
    <source>
        <dbReference type="Proteomes" id="UP000183447"/>
    </source>
</evidence>
<accession>A0A1K2HT88</accession>
<dbReference type="AlphaFoldDB" id="A0A1K2HT88"/>
<dbReference type="InterPro" id="IPR011250">
    <property type="entry name" value="OMP/PagP_B-barrel"/>
</dbReference>
<evidence type="ECO:0000256" key="2">
    <source>
        <dbReference type="SAM" id="SignalP"/>
    </source>
</evidence>
<dbReference type="SUPFAM" id="SSF56925">
    <property type="entry name" value="OMPA-like"/>
    <property type="match status" value="1"/>
</dbReference>
<reference evidence="4 5" key="1">
    <citation type="submission" date="2016-11" db="EMBL/GenBank/DDBJ databases">
        <authorList>
            <person name="Jaros S."/>
            <person name="Januszkiewicz K."/>
            <person name="Wedrychowicz H."/>
        </authorList>
    </citation>
    <scope>NUCLEOTIDE SEQUENCE [LARGE SCALE GENOMIC DNA]</scope>
    <source>
        <strain evidence="4 5">ATCC 23634</strain>
    </source>
</reference>
<feature type="signal peptide" evidence="2">
    <location>
        <begin position="1"/>
        <end position="20"/>
    </location>
</feature>
<keyword evidence="1 2" id="KW-0732">Signal</keyword>
<dbReference type="Gene3D" id="2.40.160.20">
    <property type="match status" value="1"/>
</dbReference>
<evidence type="ECO:0000256" key="1">
    <source>
        <dbReference type="ARBA" id="ARBA00022729"/>
    </source>
</evidence>
<evidence type="ECO:0000259" key="3">
    <source>
        <dbReference type="Pfam" id="PF13505"/>
    </source>
</evidence>
<feature type="domain" description="Outer membrane protein beta-barrel" evidence="3">
    <location>
        <begin position="11"/>
        <end position="214"/>
    </location>
</feature>
<dbReference type="STRING" id="665118.SAMN02983003_0221"/>
<name>A0A1K2HT88_9HYPH</name>
<proteinExistence type="predicted"/>
<sequence>MKTFGYSIIAMALLAGTATAADLYVPPVAPMMSEPASVGAFYASIFGGAAFLNDFDFVSSVGDTPGSMSFDTGYSVDGAIGYSFGNGLSVEGQVGYLSAAANGLVYDGNDLDVEGTASITYAMVNAWYGIDLGGVTPFIGAGIGAAAVSVDADFAFTTESIDDTQTTWAAQVGAGVSINVADNIALTGRYRYLTTGEVSLVDEDSDLNTGSASASIIDAGLKLSF</sequence>
<evidence type="ECO:0000313" key="4">
    <source>
        <dbReference type="EMBL" id="SFZ80943.1"/>
    </source>
</evidence>
<dbReference type="InterPro" id="IPR027385">
    <property type="entry name" value="Beta-barrel_OMP"/>
</dbReference>
<keyword evidence="5" id="KW-1185">Reference proteome</keyword>
<dbReference type="EMBL" id="FPKU01000001">
    <property type="protein sequence ID" value="SFZ80943.1"/>
    <property type="molecule type" value="Genomic_DNA"/>
</dbReference>
<dbReference type="RefSeq" id="WP_072338572.1">
    <property type="nucleotide sequence ID" value="NZ_FPKU01000001.1"/>
</dbReference>
<gene>
    <name evidence="4" type="ORF">SAMN02983003_0221</name>
</gene>
<dbReference type="Pfam" id="PF13505">
    <property type="entry name" value="OMP_b-brl"/>
    <property type="match status" value="1"/>
</dbReference>
<protein>
    <submittedName>
        <fullName evidence="4">Opacity protein</fullName>
    </submittedName>
</protein>